<sequence length="47" mass="5077">MVEQLICNQKVLGSIPSAGTSENNGLEIKTPGCFYLQGIGGVLRKRR</sequence>
<evidence type="ECO:0000313" key="1">
    <source>
        <dbReference type="EMBL" id="VAY86977.1"/>
    </source>
</evidence>
<dbReference type="AntiFam" id="ANF00010">
    <property type="entry name" value="tRNA translation"/>
</dbReference>
<protein>
    <submittedName>
        <fullName evidence="1">Uncharacterized protein</fullName>
    </submittedName>
</protein>
<dbReference type="EMBL" id="UOYP01000068">
    <property type="protein sequence ID" value="VAY86977.1"/>
    <property type="molecule type" value="Genomic_DNA"/>
</dbReference>
<accession>A0A3P3ZM00</accession>
<name>A0A3P3ZM00_9ZZZZ</name>
<reference evidence="1" key="1">
    <citation type="submission" date="2018-10" db="EMBL/GenBank/DDBJ databases">
        <authorList>
            <person name="Plewniak F."/>
        </authorList>
    </citation>
    <scope>NUCLEOTIDE SEQUENCE</scope>
</reference>
<gene>
    <name evidence="1" type="ORF">CARN8_160003</name>
</gene>
<dbReference type="AlphaFoldDB" id="A0A3P3ZM00"/>
<organism evidence="1">
    <name type="scientific">mine drainage metagenome</name>
    <dbReference type="NCBI Taxonomy" id="410659"/>
    <lineage>
        <taxon>unclassified sequences</taxon>
        <taxon>metagenomes</taxon>
        <taxon>ecological metagenomes</taxon>
    </lineage>
</organism>
<proteinExistence type="predicted"/>